<dbReference type="PANTHER" id="PTHR36220:SF1">
    <property type="entry name" value="GAMMA TUBULIN COMPLEX COMPONENT C-TERMINAL DOMAIN-CONTAINING PROTEIN"/>
    <property type="match status" value="1"/>
</dbReference>
<feature type="region of interest" description="Disordered" evidence="3">
    <location>
        <begin position="899"/>
        <end position="941"/>
    </location>
</feature>
<feature type="compositionally biased region" description="Acidic residues" evidence="3">
    <location>
        <begin position="740"/>
        <end position="763"/>
    </location>
</feature>
<feature type="region of interest" description="Disordered" evidence="3">
    <location>
        <begin position="279"/>
        <end position="436"/>
    </location>
</feature>
<dbReference type="Pfam" id="PF14312">
    <property type="entry name" value="FG-GAP_2"/>
    <property type="match status" value="5"/>
</dbReference>
<dbReference type="InterPro" id="IPR013517">
    <property type="entry name" value="FG-GAP"/>
</dbReference>
<name>A0ABP0ITF1_9DINO</name>
<dbReference type="InterPro" id="IPR028994">
    <property type="entry name" value="Integrin_alpha_N"/>
</dbReference>
<feature type="transmembrane region" description="Helical" evidence="4">
    <location>
        <begin position="2080"/>
        <end position="2098"/>
    </location>
</feature>
<sequence>MTFVPAAASSFLAQLDDRVVFLNPATGKFAVRSPTRDEKLHWVPRHQLSDSMALSIHAKHQSRGAFFGTLHRLRALQHSVTFPEDKETSKQEKDSVLHVFPCAADPLVQVAEVVLGGANFQKALPVKGLSPEAEQSKHGPKARTLESYHGARLLSFNLDKSTVSVVPHRPGVSKAQFERQESLAGNSLISTNAKSRAAQRFPGMKPDNGALPVTPKGMVLLNSTKLMPKSITVKKNENEDEDEDEEESQDEETCEPRDLVGRDVILDEKNVEDMKASAAQIASSKFHQDRSRHGLATFRDKVKKAAVKHGARNNKKKAPEEQAVAQQPERVVDERDEGAAEKHDDALEEAAAQEQQRVVDERDEGAAEKHDDAQEQAVALEQQRVVDERDEGAAEKHDDAQEQAVAQEPHGRRPQEKPGKKGNKESKKKKTRRGVVGAKRTNLEEECPVIERFTRQFKLSSDKRSLRKAPLEELVTAAEQQQALLNEGLSVFKAGLDFRTELIERIKSLYNLNNHDAALMVALDEVHRLGCSLASDGEGEDEAHTVVATALVSVARTAFQKAVSGKTSELLEAMQSRNTLESWVSDKKANAWASKKDGKKKTAGDQRSDAAKSQLETKVVCWLQNLLRDAMVVANAAAGEELHEFTEEEDKKKDKAIIIVELCSELGAVITKYSQRLIEVNGEDVKGVLLEAVMKIGSTTSGHQIKGLCDEACRKISEGVFSSLKGALRVPTVSGAPDNQDADDIDNQDAEDAEDAEDADIQDQDAEDLAKEANVERLKLTYDHLRGSRTAAGAEENKELPLTILLSGSVKGEALSQDLRLSKNQARAFQALGERAEASKREGPLEINLLIGDKFAVDWLIRDLITLLHSLQLGNCDYAKVAKQAKVVARRGFRVTADAQIKSKNPKKKKKDQKEKVKKQKKDQKKEKDQQKDKNKDQGKPGAVEIFDATLAWWTEIAASIVSVHHGRRKFGKEKFKIPAWTLQASAKRLAQTTLQFSKEIKPLSDDVLHLGPFIARPSGSRRDDKTGVSRKLRDGIELLSDEKLVCDVDDPTSNEHQLIIVDEIWGQFGGIVSDMEVGRSSGGEMDKASQRLKRVNGGRRSKLLPASKRGVEVVVPAGTKVVFRELTFIMRGVRRKNDGTLKVSRAAAHLSFSSHLESERVYLEAGPVVRPQLRRQARQSHPPSKVASQTPETSSSPLPEPRTEVEMNDWLKGKAHYPLMPPVPGTKKWSFKDYFAEDKTQDWVVACFKKLKLEEWLNEDKEKEKKPPKFRRARKRVTKLATLCWEFARSKQKDVGDDGQKIAESFEASPRHEFPWDPPTAVMGSRYVAVTPLGDQAKDNWKAMVGEGLKISMPGTKPDDPDRERTVFNVAVADPGVDTLASTIAVAQARTISYGFGTQAKRENTILKKARRQQSKAATLEAELENLRQGGGLSPEKKVLEEKLTLAKQLRKHYEGQHKRHRSREHETVATHAAQFDLFAKASLSVKRLRSKHSKLGKRGNRRLSASAPQSWEREMEKALWSGFRTPKVLVQDLCEKSTTQQCANCACPNLKVGRSKVNYCAHCKFVGERDGGASGSIEDKFFAIESDMGEQKEADIVERRKQEINDRRLALLAKKPPASRSPITQHQDRPETDPVLCAFHRRSGPSLPPTTVWERETGADGRLGGLSAGARAQDFEFQTEITDPLGGDDALFGYSVDIDGDHAIVGSLLDDDFGTRSGSATIYRRLAQDNWQPLKRLNWTNAGEFDAFGSSVAIDGDLAIVGAVGGSDNVQYAGSAHIFARHQGGQDNWGEVQTVSAFDGEQSARFGDAVAISAAAGLAVVGAKTANTNGTDSGTAYIFGRDVGGAENWGLVKQLNETDAATDSNFGTSVGIDSNAGSVVVVGASDQPSSILGAAYVFERGFGGEDNWGETAKLQPADLDGGDEFGVSVAISESGTTIVVGAELADVGNLELAGAAFVFDRNAGGSSSWEQVAKLTASDGQRAARFGRAVSVSGDVALVGAFKASAGPLLVDGGAVYSFSRNANGTDAWGQTDRIVGDNPGPGDLFGVSLALSHNLAIVGDTDDGGSATILAFPLPSAGANIAIPLFLAFIAMLVLEE</sequence>
<keyword evidence="4" id="KW-1133">Transmembrane helix</keyword>
<reference evidence="5 6" key="1">
    <citation type="submission" date="2024-02" db="EMBL/GenBank/DDBJ databases">
        <authorList>
            <person name="Chen Y."/>
            <person name="Shah S."/>
            <person name="Dougan E. K."/>
            <person name="Thang M."/>
            <person name="Chan C."/>
        </authorList>
    </citation>
    <scope>NUCLEOTIDE SEQUENCE [LARGE SCALE GENOMIC DNA]</scope>
</reference>
<organism evidence="5 6">
    <name type="scientific">Durusdinium trenchii</name>
    <dbReference type="NCBI Taxonomy" id="1381693"/>
    <lineage>
        <taxon>Eukaryota</taxon>
        <taxon>Sar</taxon>
        <taxon>Alveolata</taxon>
        <taxon>Dinophyceae</taxon>
        <taxon>Suessiales</taxon>
        <taxon>Symbiodiniaceae</taxon>
        <taxon>Durusdinium</taxon>
    </lineage>
</organism>
<comment type="caution">
    <text evidence="5">The sequence shown here is derived from an EMBL/GenBank/DDBJ whole genome shotgun (WGS) entry which is preliminary data.</text>
</comment>
<feature type="region of interest" description="Disordered" evidence="3">
    <location>
        <begin position="732"/>
        <end position="763"/>
    </location>
</feature>
<feature type="compositionally biased region" description="Basic and acidic residues" evidence="3">
    <location>
        <begin position="384"/>
        <end position="400"/>
    </location>
</feature>
<evidence type="ECO:0000256" key="2">
    <source>
        <dbReference type="SAM" id="Coils"/>
    </source>
</evidence>
<proteinExistence type="predicted"/>
<keyword evidence="2" id="KW-0175">Coiled coil</keyword>
<feature type="region of interest" description="Disordered" evidence="3">
    <location>
        <begin position="1175"/>
        <end position="1204"/>
    </location>
</feature>
<feature type="compositionally biased region" description="Acidic residues" evidence="3">
    <location>
        <begin position="238"/>
        <end position="253"/>
    </location>
</feature>
<accession>A0ABP0ITF1</accession>
<feature type="coiled-coil region" evidence="2">
    <location>
        <begin position="1411"/>
        <end position="1458"/>
    </location>
</feature>
<dbReference type="PANTHER" id="PTHR36220">
    <property type="entry name" value="UNNAMED PRODUCT"/>
    <property type="match status" value="1"/>
</dbReference>
<feature type="region of interest" description="Disordered" evidence="3">
    <location>
        <begin position="230"/>
        <end position="263"/>
    </location>
</feature>
<feature type="compositionally biased region" description="Basic and acidic residues" evidence="3">
    <location>
        <begin position="357"/>
        <end position="373"/>
    </location>
</feature>
<evidence type="ECO:0000313" key="6">
    <source>
        <dbReference type="Proteomes" id="UP001642464"/>
    </source>
</evidence>
<feature type="compositionally biased region" description="Basic residues" evidence="3">
    <location>
        <begin position="904"/>
        <end position="923"/>
    </location>
</feature>
<keyword evidence="4" id="KW-0472">Membrane</keyword>
<gene>
    <name evidence="5" type="ORF">SCF082_LOCUS8424</name>
</gene>
<feature type="compositionally biased region" description="Basic residues" evidence="3">
    <location>
        <begin position="301"/>
        <end position="316"/>
    </location>
</feature>
<feature type="compositionally biased region" description="Basic and acidic residues" evidence="3">
    <location>
        <begin position="409"/>
        <end position="425"/>
    </location>
</feature>
<evidence type="ECO:0000256" key="3">
    <source>
        <dbReference type="SAM" id="MobiDB-lite"/>
    </source>
</evidence>
<feature type="compositionally biased region" description="Basic and acidic residues" evidence="3">
    <location>
        <begin position="330"/>
        <end position="345"/>
    </location>
</feature>
<evidence type="ECO:0000256" key="1">
    <source>
        <dbReference type="ARBA" id="ARBA00022729"/>
    </source>
</evidence>
<keyword evidence="1" id="KW-0732">Signal</keyword>
<evidence type="ECO:0000256" key="4">
    <source>
        <dbReference type="SAM" id="Phobius"/>
    </source>
</evidence>
<feature type="compositionally biased region" description="Basic and acidic residues" evidence="3">
    <location>
        <begin position="924"/>
        <end position="939"/>
    </location>
</feature>
<dbReference type="Proteomes" id="UP001642464">
    <property type="component" value="Unassembled WGS sequence"/>
</dbReference>
<feature type="compositionally biased region" description="Basic and acidic residues" evidence="3">
    <location>
        <begin position="254"/>
        <end position="263"/>
    </location>
</feature>
<evidence type="ECO:0000313" key="5">
    <source>
        <dbReference type="EMBL" id="CAK9005039.1"/>
    </source>
</evidence>
<dbReference type="EMBL" id="CAXAMM010004807">
    <property type="protein sequence ID" value="CAK9005039.1"/>
    <property type="molecule type" value="Genomic_DNA"/>
</dbReference>
<keyword evidence="4" id="KW-0812">Transmembrane</keyword>
<feature type="compositionally biased region" description="Polar residues" evidence="3">
    <location>
        <begin position="1180"/>
        <end position="1190"/>
    </location>
</feature>
<dbReference type="Gene3D" id="2.130.10.130">
    <property type="entry name" value="Integrin alpha, N-terminal"/>
    <property type="match status" value="2"/>
</dbReference>
<keyword evidence="6" id="KW-1185">Reference proteome</keyword>
<protein>
    <submittedName>
        <fullName evidence="5">DUF11 domain-containing protein</fullName>
    </submittedName>
</protein>